<reference evidence="2 3" key="1">
    <citation type="submission" date="2018-11" db="EMBL/GenBank/DDBJ databases">
        <authorList>
            <consortium name="Pathogen Informatics"/>
        </authorList>
    </citation>
    <scope>NUCLEOTIDE SEQUENCE [LARGE SCALE GENOMIC DNA]</scope>
</reference>
<feature type="transmembrane region" description="Helical" evidence="1">
    <location>
        <begin position="149"/>
        <end position="177"/>
    </location>
</feature>
<reference evidence="4" key="2">
    <citation type="submission" date="2019-09" db="UniProtKB">
        <authorList>
            <consortium name="WormBaseParasite"/>
        </authorList>
    </citation>
    <scope>IDENTIFICATION</scope>
</reference>
<protein>
    <submittedName>
        <fullName evidence="4">G_PROTEIN_RECEP_F1_2 domain-containing protein</fullName>
    </submittedName>
</protein>
<name>A0A3P7Z8M2_HELPZ</name>
<dbReference type="AlphaFoldDB" id="A0A3P7Z8M2"/>
<dbReference type="EMBL" id="UZAH01026412">
    <property type="protein sequence ID" value="VDO80317.1"/>
    <property type="molecule type" value="Genomic_DNA"/>
</dbReference>
<sequence>MNSTNTSTSVVVHQQWQHQVIIFINTYVLFCQILFGCSGNVLNLVVLLSRKMRSRTNLKFAIHKSQRYRDSRFLIRGILNWFSAISIWSMMYATIERVQVFRSPFRTSRRSVSPRFLANIAFIVIASLAVTAQTFAPPSILFPAHIEKLLLVLHAVSVVVIPLVVCSLLNILLVLALKKNTMPIQMLKDSQSQQTLLEARNKTERKVLNFVLFCMSSDHFRALLRQQLVCVFDCTNVTRRSSCRSATKTYSIPLHDV</sequence>
<proteinExistence type="predicted"/>
<dbReference type="SUPFAM" id="SSF81321">
    <property type="entry name" value="Family A G protein-coupled receptor-like"/>
    <property type="match status" value="1"/>
</dbReference>
<dbReference type="PANTHER" id="PTHR46895">
    <property type="entry name" value="PROTEIN CBG20548-RELATED"/>
    <property type="match status" value="1"/>
</dbReference>
<dbReference type="Gene3D" id="1.20.1070.10">
    <property type="entry name" value="Rhodopsin 7-helix transmembrane proteins"/>
    <property type="match status" value="1"/>
</dbReference>
<dbReference type="WBParaSite" id="HPBE_0000934701-mRNA-1">
    <property type="protein sequence ID" value="HPBE_0000934701-mRNA-1"/>
    <property type="gene ID" value="HPBE_0000934701"/>
</dbReference>
<keyword evidence="1" id="KW-0812">Transmembrane</keyword>
<evidence type="ECO:0000313" key="4">
    <source>
        <dbReference type="WBParaSite" id="HPBE_0000934701-mRNA-1"/>
    </source>
</evidence>
<dbReference type="PANTHER" id="PTHR46895:SF8">
    <property type="entry name" value="G-PROTEIN COUPLED RECEPTORS FAMILY 1 PROFILE DOMAIN-CONTAINING PROTEIN"/>
    <property type="match status" value="1"/>
</dbReference>
<feature type="transmembrane region" description="Helical" evidence="1">
    <location>
        <begin position="115"/>
        <end position="137"/>
    </location>
</feature>
<feature type="transmembrane region" description="Helical" evidence="1">
    <location>
        <begin position="73"/>
        <end position="95"/>
    </location>
</feature>
<gene>
    <name evidence="2" type="ORF">HPBE_LOCUS9348</name>
</gene>
<evidence type="ECO:0000313" key="2">
    <source>
        <dbReference type="EMBL" id="VDO80317.1"/>
    </source>
</evidence>
<keyword evidence="1" id="KW-0472">Membrane</keyword>
<dbReference type="Proteomes" id="UP000050761">
    <property type="component" value="Unassembled WGS sequence"/>
</dbReference>
<organism evidence="2">
    <name type="scientific">Heligmosomoides polygyrus</name>
    <name type="common">Parasitic roundworm</name>
    <dbReference type="NCBI Taxonomy" id="6339"/>
    <lineage>
        <taxon>Eukaryota</taxon>
        <taxon>Metazoa</taxon>
        <taxon>Ecdysozoa</taxon>
        <taxon>Nematoda</taxon>
        <taxon>Chromadorea</taxon>
        <taxon>Rhabditida</taxon>
        <taxon>Rhabditina</taxon>
        <taxon>Rhabditomorpha</taxon>
        <taxon>Strongyloidea</taxon>
        <taxon>Heligmosomidae</taxon>
        <taxon>Heligmosomoides</taxon>
    </lineage>
</organism>
<keyword evidence="1" id="KW-1133">Transmembrane helix</keyword>
<evidence type="ECO:0000313" key="3">
    <source>
        <dbReference type="Proteomes" id="UP000050761"/>
    </source>
</evidence>
<keyword evidence="3" id="KW-1185">Reference proteome</keyword>
<accession>A0A3P7Z8M2</accession>
<dbReference type="OrthoDB" id="9990906at2759"/>
<feature type="transmembrane region" description="Helical" evidence="1">
    <location>
        <begin position="20"/>
        <end position="48"/>
    </location>
</feature>
<evidence type="ECO:0000256" key="1">
    <source>
        <dbReference type="SAM" id="Phobius"/>
    </source>
</evidence>